<evidence type="ECO:0000256" key="1">
    <source>
        <dbReference type="SAM" id="Phobius"/>
    </source>
</evidence>
<name>A0A4D6MSQ4_VIGUN</name>
<keyword evidence="1" id="KW-1133">Transmembrane helix</keyword>
<accession>A0A4D6MSQ4</accession>
<protein>
    <recommendedName>
        <fullName evidence="5">CASP-like protein</fullName>
    </recommendedName>
</protein>
<keyword evidence="4" id="KW-1185">Reference proteome</keyword>
<sequence length="58" mass="6068">MLLLQVYLVAAAAMVAAAMVDSDAVLFRSTGSFMVVRSSGAVFAQIWFAVCVAGAVRK</sequence>
<dbReference type="AlphaFoldDB" id="A0A4D6MSQ4"/>
<organism evidence="3 4">
    <name type="scientific">Vigna unguiculata</name>
    <name type="common">Cowpea</name>
    <dbReference type="NCBI Taxonomy" id="3917"/>
    <lineage>
        <taxon>Eukaryota</taxon>
        <taxon>Viridiplantae</taxon>
        <taxon>Streptophyta</taxon>
        <taxon>Embryophyta</taxon>
        <taxon>Tracheophyta</taxon>
        <taxon>Spermatophyta</taxon>
        <taxon>Magnoliopsida</taxon>
        <taxon>eudicotyledons</taxon>
        <taxon>Gunneridae</taxon>
        <taxon>Pentapetalae</taxon>
        <taxon>rosids</taxon>
        <taxon>fabids</taxon>
        <taxon>Fabales</taxon>
        <taxon>Fabaceae</taxon>
        <taxon>Papilionoideae</taxon>
        <taxon>50 kb inversion clade</taxon>
        <taxon>NPAAA clade</taxon>
        <taxon>indigoferoid/millettioid clade</taxon>
        <taxon>Phaseoleae</taxon>
        <taxon>Vigna</taxon>
    </lineage>
</organism>
<keyword evidence="1" id="KW-0812">Transmembrane</keyword>
<keyword evidence="1" id="KW-0472">Membrane</keyword>
<feature type="signal peptide" evidence="2">
    <location>
        <begin position="1"/>
        <end position="18"/>
    </location>
</feature>
<evidence type="ECO:0000313" key="4">
    <source>
        <dbReference type="Proteomes" id="UP000501690"/>
    </source>
</evidence>
<dbReference type="Proteomes" id="UP000501690">
    <property type="component" value="Linkage Group LG8"/>
</dbReference>
<gene>
    <name evidence="3" type="ORF">DEO72_LG8g2141</name>
</gene>
<keyword evidence="2" id="KW-0732">Signal</keyword>
<feature type="chain" id="PRO_5020034200" description="CASP-like protein" evidence="2">
    <location>
        <begin position="19"/>
        <end position="58"/>
    </location>
</feature>
<evidence type="ECO:0000313" key="3">
    <source>
        <dbReference type="EMBL" id="QCE04108.1"/>
    </source>
</evidence>
<evidence type="ECO:0008006" key="5">
    <source>
        <dbReference type="Google" id="ProtNLM"/>
    </source>
</evidence>
<feature type="transmembrane region" description="Helical" evidence="1">
    <location>
        <begin position="33"/>
        <end position="56"/>
    </location>
</feature>
<proteinExistence type="predicted"/>
<dbReference type="EMBL" id="CP039352">
    <property type="protein sequence ID" value="QCE04108.1"/>
    <property type="molecule type" value="Genomic_DNA"/>
</dbReference>
<reference evidence="3 4" key="1">
    <citation type="submission" date="2019-04" db="EMBL/GenBank/DDBJ databases">
        <title>An improved genome assembly and genetic linkage map for asparagus bean, Vigna unguiculata ssp. sesquipedialis.</title>
        <authorList>
            <person name="Xia Q."/>
            <person name="Zhang R."/>
            <person name="Dong Y."/>
        </authorList>
    </citation>
    <scope>NUCLEOTIDE SEQUENCE [LARGE SCALE GENOMIC DNA]</scope>
    <source>
        <tissue evidence="3">Leaf</tissue>
    </source>
</reference>
<evidence type="ECO:0000256" key="2">
    <source>
        <dbReference type="SAM" id="SignalP"/>
    </source>
</evidence>